<sequence>MLSPQASRYAGIQVHCQKTEPKSHPGRGCPQCMPSYYQSGRTYGPSTAGELVVRPVSR</sequence>
<dbReference type="Proteomes" id="UP000009886">
    <property type="component" value="Unassembled WGS sequence"/>
</dbReference>
<dbReference type="EMBL" id="AKCU01000420">
    <property type="protein sequence ID" value="EKV09899.1"/>
    <property type="molecule type" value="Genomic_DNA"/>
</dbReference>
<accession>K9FL02</accession>
<dbReference type="HOGENOM" id="CLU_2979810_0_0_1"/>
<dbReference type="VEuPathDB" id="FungiDB:PDIP_62310"/>
<reference evidence="2" key="1">
    <citation type="journal article" date="2012" name="BMC Genomics">
        <title>Genome sequence of the necrotrophic fungus Penicillium digitatum, the main postharvest pathogen of citrus.</title>
        <authorList>
            <person name="Marcet-Houben M."/>
            <person name="Ballester A.-R."/>
            <person name="de la Fuente B."/>
            <person name="Harries E."/>
            <person name="Marcos J.F."/>
            <person name="Gonzalez-Candelas L."/>
            <person name="Gabaldon T."/>
        </authorList>
    </citation>
    <scope>NUCLEOTIDE SEQUENCE [LARGE SCALE GENOMIC DNA]</scope>
    <source>
        <strain evidence="2">Pd1 / CECT 20795</strain>
    </source>
</reference>
<evidence type="ECO:0000313" key="2">
    <source>
        <dbReference type="Proteomes" id="UP000009886"/>
    </source>
</evidence>
<name>K9FL02_PEND1</name>
<organism evidence="1 2">
    <name type="scientific">Penicillium digitatum (strain Pd1 / CECT 20795)</name>
    <name type="common">Green mold</name>
    <dbReference type="NCBI Taxonomy" id="1170230"/>
    <lineage>
        <taxon>Eukaryota</taxon>
        <taxon>Fungi</taxon>
        <taxon>Dikarya</taxon>
        <taxon>Ascomycota</taxon>
        <taxon>Pezizomycotina</taxon>
        <taxon>Eurotiomycetes</taxon>
        <taxon>Eurotiomycetidae</taxon>
        <taxon>Eurotiales</taxon>
        <taxon>Aspergillaceae</taxon>
        <taxon>Penicillium</taxon>
    </lineage>
</organism>
<dbReference type="AlphaFoldDB" id="K9FL02"/>
<proteinExistence type="predicted"/>
<protein>
    <submittedName>
        <fullName evidence="1">Uncharacterized protein</fullName>
    </submittedName>
</protein>
<comment type="caution">
    <text evidence="1">The sequence shown here is derived from an EMBL/GenBank/DDBJ whole genome shotgun (WGS) entry which is preliminary data.</text>
</comment>
<evidence type="ECO:0000313" key="1">
    <source>
        <dbReference type="EMBL" id="EKV09899.1"/>
    </source>
</evidence>
<gene>
    <name evidence="1" type="ORF">PDIP_62310</name>
</gene>
<dbReference type="KEGG" id="pdp:PDIP_62310"/>